<evidence type="ECO:0000256" key="13">
    <source>
        <dbReference type="RuleBase" id="RU000483"/>
    </source>
</evidence>
<comment type="subcellular location">
    <subcellularLocation>
        <location evidence="12 13">Cell membrane</location>
        <topology evidence="12 13">Multi-pass membrane protein</topology>
    </subcellularLocation>
    <subcellularLocation>
        <location evidence="1">Membrane</location>
        <topology evidence="1">Multi-pass membrane protein</topology>
    </subcellularLocation>
</comment>
<evidence type="ECO:0000256" key="12">
    <source>
        <dbReference type="HAMAP-Rule" id="MF_01393"/>
    </source>
</evidence>
<dbReference type="CDD" id="cd00310">
    <property type="entry name" value="ATP-synt_Fo_a_6"/>
    <property type="match status" value="1"/>
</dbReference>
<evidence type="ECO:0000256" key="1">
    <source>
        <dbReference type="ARBA" id="ARBA00004141"/>
    </source>
</evidence>
<dbReference type="KEGG" id="faf:OE104_14255"/>
<dbReference type="GO" id="GO:0046933">
    <property type="term" value="F:proton-transporting ATP synthase activity, rotational mechanism"/>
    <property type="evidence" value="ECO:0007669"/>
    <property type="project" value="UniProtKB-UniRule"/>
</dbReference>
<dbReference type="NCBIfam" id="NF004479">
    <property type="entry name" value="PRK05815.1-4"/>
    <property type="match status" value="1"/>
</dbReference>
<evidence type="ECO:0000256" key="7">
    <source>
        <dbReference type="ARBA" id="ARBA00022781"/>
    </source>
</evidence>
<dbReference type="PRINTS" id="PR00123">
    <property type="entry name" value="ATPASEA"/>
</dbReference>
<dbReference type="Proteomes" id="UP001164718">
    <property type="component" value="Chromosome"/>
</dbReference>
<keyword evidence="7 12" id="KW-0375">Hydrogen ion transport</keyword>
<dbReference type="PROSITE" id="PS00449">
    <property type="entry name" value="ATPASE_A"/>
    <property type="match status" value="1"/>
</dbReference>
<protein>
    <recommendedName>
        <fullName evidence="12 13">ATP synthase subunit a</fullName>
    </recommendedName>
    <alternativeName>
        <fullName evidence="12">ATP synthase F0 sector subunit a</fullName>
    </alternativeName>
    <alternativeName>
        <fullName evidence="12">F-ATPase subunit 6</fullName>
    </alternativeName>
</protein>
<keyword evidence="3 12" id="KW-0813">Transport</keyword>
<dbReference type="InterPro" id="IPR045082">
    <property type="entry name" value="ATP_syn_F0_a_bact/chloroplast"/>
</dbReference>
<dbReference type="FunFam" id="1.20.120.220:FF:000005">
    <property type="entry name" value="ATP synthase subunit a"/>
    <property type="match status" value="1"/>
</dbReference>
<keyword evidence="4 12" id="KW-1003">Cell membrane</keyword>
<dbReference type="SUPFAM" id="SSF81336">
    <property type="entry name" value="F1F0 ATP synthase subunit A"/>
    <property type="match status" value="1"/>
</dbReference>
<feature type="transmembrane region" description="Helical" evidence="12">
    <location>
        <begin position="203"/>
        <end position="228"/>
    </location>
</feature>
<evidence type="ECO:0000256" key="6">
    <source>
        <dbReference type="ARBA" id="ARBA00022692"/>
    </source>
</evidence>
<dbReference type="AlphaFoldDB" id="A0A9E8RUK1"/>
<evidence type="ECO:0000256" key="4">
    <source>
        <dbReference type="ARBA" id="ARBA00022475"/>
    </source>
</evidence>
<dbReference type="NCBIfam" id="TIGR01131">
    <property type="entry name" value="ATP_synt_6_or_A"/>
    <property type="match status" value="1"/>
</dbReference>
<proteinExistence type="inferred from homology"/>
<comment type="similarity">
    <text evidence="2 12 13">Belongs to the ATPase A chain family.</text>
</comment>
<feature type="transmembrane region" description="Helical" evidence="12">
    <location>
        <begin position="179"/>
        <end position="197"/>
    </location>
</feature>
<dbReference type="EMBL" id="CP106878">
    <property type="protein sequence ID" value="WAA09660.1"/>
    <property type="molecule type" value="Genomic_DNA"/>
</dbReference>
<dbReference type="HAMAP" id="MF_01393">
    <property type="entry name" value="ATP_synth_a_bact"/>
    <property type="match status" value="1"/>
</dbReference>
<feature type="transmembrane region" description="Helical" evidence="12">
    <location>
        <begin position="75"/>
        <end position="94"/>
    </location>
</feature>
<keyword evidence="9 12" id="KW-0406">Ion transport</keyword>
<gene>
    <name evidence="12 14" type="primary">atpB</name>
    <name evidence="14" type="ORF">OE104_14255</name>
</gene>
<evidence type="ECO:0000256" key="5">
    <source>
        <dbReference type="ARBA" id="ARBA00022547"/>
    </source>
</evidence>
<evidence type="ECO:0000256" key="3">
    <source>
        <dbReference type="ARBA" id="ARBA00022448"/>
    </source>
</evidence>
<dbReference type="Gene3D" id="1.20.120.220">
    <property type="entry name" value="ATP synthase, F0 complex, subunit A"/>
    <property type="match status" value="1"/>
</dbReference>
<evidence type="ECO:0000313" key="14">
    <source>
        <dbReference type="EMBL" id="WAA09660.1"/>
    </source>
</evidence>
<dbReference type="InterPro" id="IPR023011">
    <property type="entry name" value="ATP_synth_F0_asu_AS"/>
</dbReference>
<dbReference type="GO" id="GO:0042777">
    <property type="term" value="P:proton motive force-driven plasma membrane ATP synthesis"/>
    <property type="evidence" value="ECO:0007669"/>
    <property type="project" value="TreeGrafter"/>
</dbReference>
<comment type="function">
    <text evidence="12 13">Key component of the proton channel; it plays a direct role in the translocation of protons across the membrane.</text>
</comment>
<evidence type="ECO:0000256" key="9">
    <source>
        <dbReference type="ARBA" id="ARBA00023065"/>
    </source>
</evidence>
<dbReference type="Pfam" id="PF00119">
    <property type="entry name" value="ATP-synt_A"/>
    <property type="match status" value="1"/>
</dbReference>
<evidence type="ECO:0000256" key="10">
    <source>
        <dbReference type="ARBA" id="ARBA00023136"/>
    </source>
</evidence>
<dbReference type="PANTHER" id="PTHR42823:SF3">
    <property type="entry name" value="ATP SYNTHASE SUBUNIT A, CHLOROPLASTIC"/>
    <property type="match status" value="1"/>
</dbReference>
<evidence type="ECO:0000256" key="11">
    <source>
        <dbReference type="ARBA" id="ARBA00023310"/>
    </source>
</evidence>
<dbReference type="RefSeq" id="WP_275417443.1">
    <property type="nucleotide sequence ID" value="NZ_CP106878.1"/>
</dbReference>
<keyword evidence="10 12" id="KW-0472">Membrane</keyword>
<dbReference type="InterPro" id="IPR035908">
    <property type="entry name" value="F0_ATP_A_sf"/>
</dbReference>
<dbReference type="GO" id="GO:0005886">
    <property type="term" value="C:plasma membrane"/>
    <property type="evidence" value="ECO:0007669"/>
    <property type="project" value="UniProtKB-SubCell"/>
</dbReference>
<keyword evidence="8 12" id="KW-1133">Transmembrane helix</keyword>
<reference evidence="14" key="1">
    <citation type="submission" date="2022-09" db="EMBL/GenBank/DDBJ databases">
        <title>Complete Genomes of Fervidibacillus albus and Fervidibacillus halotolerans isolated from tidal flat sediments.</title>
        <authorList>
            <person name="Kwon K.K."/>
            <person name="Yang S.-H."/>
            <person name="Park M.J."/>
            <person name="Oh H.-M."/>
        </authorList>
    </citation>
    <scope>NUCLEOTIDE SEQUENCE</scope>
    <source>
        <strain evidence="14">MEBiC13591</strain>
    </source>
</reference>
<dbReference type="PANTHER" id="PTHR42823">
    <property type="entry name" value="ATP SYNTHASE SUBUNIT A, CHLOROPLASTIC"/>
    <property type="match status" value="1"/>
</dbReference>
<feature type="transmembrane region" description="Helical" evidence="12">
    <location>
        <begin position="114"/>
        <end position="132"/>
    </location>
</feature>
<keyword evidence="6 12" id="KW-0812">Transmembrane</keyword>
<feature type="transmembrane region" description="Helical" evidence="12">
    <location>
        <begin position="20"/>
        <end position="37"/>
    </location>
</feature>
<sequence length="236" mass="26503">MQHEAPIRELFGLAYNASNILMITVSSVIVFLIAFFSTRRLQRKPTGAQNFIEWVVDFVRGIINSSMDWKTGGRFHLLAFTLIMYIFVSNMLGLPFAIVVDHELWWKSPTADPLITMTLAVMVIVLSHYYGVKLKGTKGYAKGFFQPMKFMFPLKIVEEFSNSLTLGLRLYGNIYAGEVLLGLLVTLGTSSIIGGIAGIPLMIIWQAFSIFIGAIQAFIFTLLTMVYMSHKVSDDH</sequence>
<keyword evidence="11 12" id="KW-0066">ATP synthesis</keyword>
<dbReference type="InterPro" id="IPR000568">
    <property type="entry name" value="ATP_synth_F0_asu"/>
</dbReference>
<name>A0A9E8RUK1_9BACI</name>
<keyword evidence="15" id="KW-1185">Reference proteome</keyword>
<evidence type="ECO:0000256" key="8">
    <source>
        <dbReference type="ARBA" id="ARBA00022989"/>
    </source>
</evidence>
<dbReference type="GO" id="GO:0045259">
    <property type="term" value="C:proton-transporting ATP synthase complex"/>
    <property type="evidence" value="ECO:0007669"/>
    <property type="project" value="UniProtKB-KW"/>
</dbReference>
<accession>A0A9E8RUK1</accession>
<evidence type="ECO:0000313" key="15">
    <source>
        <dbReference type="Proteomes" id="UP001164718"/>
    </source>
</evidence>
<keyword evidence="5 12" id="KW-0138">CF(0)</keyword>
<organism evidence="14 15">
    <name type="scientific">Fervidibacillus albus</name>
    <dbReference type="NCBI Taxonomy" id="2980026"/>
    <lineage>
        <taxon>Bacteria</taxon>
        <taxon>Bacillati</taxon>
        <taxon>Bacillota</taxon>
        <taxon>Bacilli</taxon>
        <taxon>Bacillales</taxon>
        <taxon>Bacillaceae</taxon>
        <taxon>Fervidibacillus</taxon>
    </lineage>
</organism>
<evidence type="ECO:0000256" key="2">
    <source>
        <dbReference type="ARBA" id="ARBA00006810"/>
    </source>
</evidence>